<feature type="coiled-coil region" evidence="1">
    <location>
        <begin position="217"/>
        <end position="244"/>
    </location>
</feature>
<reference evidence="4 5" key="1">
    <citation type="submission" date="2015-03" db="EMBL/GenBank/DDBJ databases">
        <authorList>
            <person name="Murphy D."/>
        </authorList>
    </citation>
    <scope>NUCLEOTIDE SEQUENCE [LARGE SCALE GENOMIC DNA]</scope>
    <source>
        <strain evidence="4 5">68/02</strain>
    </source>
</reference>
<feature type="domain" description="Phage capsid-like C-terminal" evidence="3">
    <location>
        <begin position="357"/>
        <end position="599"/>
    </location>
</feature>
<dbReference type="GO" id="GO:0008233">
    <property type="term" value="F:peptidase activity"/>
    <property type="evidence" value="ECO:0007669"/>
    <property type="project" value="UniProtKB-KW"/>
</dbReference>
<dbReference type="AlphaFoldDB" id="A0A0U1HUQ8"/>
<proteinExistence type="predicted"/>
<keyword evidence="4" id="KW-0378">Hydrolase</keyword>
<dbReference type="InterPro" id="IPR054612">
    <property type="entry name" value="Phage_capsid-like_C"/>
</dbReference>
<dbReference type="GO" id="GO:0006508">
    <property type="term" value="P:proteolysis"/>
    <property type="evidence" value="ECO:0007669"/>
    <property type="project" value="UniProtKB-KW"/>
</dbReference>
<accession>A0A0U1HUQ8</accession>
<organism evidence="4 5">
    <name type="scientific">Yersinia rohdei</name>
    <dbReference type="NCBI Taxonomy" id="29485"/>
    <lineage>
        <taxon>Bacteria</taxon>
        <taxon>Pseudomonadati</taxon>
        <taxon>Pseudomonadota</taxon>
        <taxon>Gammaproteobacteria</taxon>
        <taxon>Enterobacterales</taxon>
        <taxon>Yersiniaceae</taxon>
        <taxon>Yersinia</taxon>
    </lineage>
</organism>
<gene>
    <name evidence="4" type="ORF">ERS008555_02703</name>
</gene>
<keyword evidence="1" id="KW-0175">Coiled coil</keyword>
<dbReference type="RefSeq" id="WP_050535146.1">
    <property type="nucleotide sequence ID" value="NZ_CTKE01000013.1"/>
</dbReference>
<dbReference type="SUPFAM" id="SSF56563">
    <property type="entry name" value="Major capsid protein gp5"/>
    <property type="match status" value="1"/>
</dbReference>
<keyword evidence="4" id="KW-0645">Protease</keyword>
<evidence type="ECO:0000256" key="2">
    <source>
        <dbReference type="SAM" id="MobiDB-lite"/>
    </source>
</evidence>
<sequence length="602" mass="65965">MKMKKQTREISLSIDNIDSGTNTVLLAFSSEQPVTRNINGQDYNEVLLHGVENVDLSRLNNKAALLFNHDFDKHIGVIETASIDPDRFGRALVRFSEIGLGAEKYKMVVEKTLTKVSVGYEVLDYRIDGSDLIVTSWLPYEISMVSVPADDCVGVGRSLNDDEEVSTDEVEEVTTDEDDEVEEVPTDEVEEVTTDEVPTDEVDEVPTDEEEQFNLMVAKYREQIEELIINEQEQESETINTEEEKRVEEIKAISRTLKISNEVRDQAIKAGSSITDFKNGLTKNKTIIKDDKNMKQDLNAVIRSMLAGTTKELDFGTNGVKIDMESLSRAFRAGVNTTNANGVISNEVLYGSFVDILRAQSLLGQFPIQMYTGLTSEISIPKLTADFAAAFDFVGEDGSSPEVDANFESIKLKPRTFTGAVPLTRSVLNSCPQVEQIVAQAIVAGSATRLETIVMKTVIDQAVAAGNVTSVQAYDYATLVAAQGRLGDNGVQFGNISAIMSPSTKATLRNTLRGTNTSAVYLLDDGDLCGVPAYDSKVLAGAGEFVILGDFSNIAIGEWGSLELDIDDTTNRNKGSIVARVWADLDVKLTRTEAFHVIRIVE</sequence>
<evidence type="ECO:0000313" key="4">
    <source>
        <dbReference type="EMBL" id="CQI92582.1"/>
    </source>
</evidence>
<dbReference type="Proteomes" id="UP000042054">
    <property type="component" value="Unassembled WGS sequence"/>
</dbReference>
<evidence type="ECO:0000259" key="3">
    <source>
        <dbReference type="Pfam" id="PF05065"/>
    </source>
</evidence>
<feature type="region of interest" description="Disordered" evidence="2">
    <location>
        <begin position="158"/>
        <end position="180"/>
    </location>
</feature>
<dbReference type="Gene3D" id="3.30.2400.10">
    <property type="entry name" value="Major capsid protein gp5"/>
    <property type="match status" value="1"/>
</dbReference>
<feature type="compositionally biased region" description="Acidic residues" evidence="2">
    <location>
        <begin position="161"/>
        <end position="180"/>
    </location>
</feature>
<evidence type="ECO:0000256" key="1">
    <source>
        <dbReference type="SAM" id="Coils"/>
    </source>
</evidence>
<dbReference type="Pfam" id="PF05065">
    <property type="entry name" value="Phage_capsid"/>
    <property type="match status" value="1"/>
</dbReference>
<protein>
    <submittedName>
        <fullName evidence="4">Phage prohead protease, HK97 family</fullName>
    </submittedName>
</protein>
<dbReference type="EMBL" id="CTKE01000013">
    <property type="protein sequence ID" value="CQI92582.1"/>
    <property type="molecule type" value="Genomic_DNA"/>
</dbReference>
<evidence type="ECO:0000313" key="5">
    <source>
        <dbReference type="Proteomes" id="UP000042054"/>
    </source>
</evidence>
<name>A0A0U1HUQ8_YERRO</name>